<feature type="domain" description="CBS" evidence="3">
    <location>
        <begin position="11"/>
        <end position="67"/>
    </location>
</feature>
<proteinExistence type="predicted"/>
<evidence type="ECO:0000313" key="4">
    <source>
        <dbReference type="EMBL" id="MBT0963712.1"/>
    </source>
</evidence>
<name>A0A944HDG5_DENI1</name>
<gene>
    <name evidence="4" type="ORF">I8J34_21235</name>
</gene>
<keyword evidence="5" id="KW-1185">Reference proteome</keyword>
<dbReference type="EMBL" id="JAEKFT010000036">
    <property type="protein sequence ID" value="MBT0963712.1"/>
    <property type="molecule type" value="Genomic_DNA"/>
</dbReference>
<protein>
    <submittedName>
        <fullName evidence="4">CBS domain-containing protein</fullName>
    </submittedName>
</protein>
<dbReference type="SMART" id="SM00116">
    <property type="entry name" value="CBS"/>
    <property type="match status" value="2"/>
</dbReference>
<dbReference type="Pfam" id="PF00571">
    <property type="entry name" value="CBS"/>
    <property type="match status" value="2"/>
</dbReference>
<evidence type="ECO:0000313" key="5">
    <source>
        <dbReference type="Proteomes" id="UP000694660"/>
    </source>
</evidence>
<dbReference type="RefSeq" id="WP_214363643.1">
    <property type="nucleotide sequence ID" value="NZ_JAEKFT010000036.1"/>
</dbReference>
<dbReference type="AlphaFoldDB" id="A0A944HDG5"/>
<feature type="domain" description="CBS" evidence="3">
    <location>
        <begin position="76"/>
        <end position="134"/>
    </location>
</feature>
<keyword evidence="1" id="KW-0677">Repeat</keyword>
<reference evidence="5" key="1">
    <citation type="journal article" date="2022" name="ISME J.">
        <title>Genetic and phylogenetic analysis of dissimilatory iodate-reducing bacteria identifies potential niches across the world's oceans.</title>
        <authorList>
            <person name="Reyes-Umana V."/>
            <person name="Henning Z."/>
            <person name="Lee K."/>
            <person name="Barnum T.P."/>
            <person name="Coates J.D."/>
        </authorList>
    </citation>
    <scope>NUCLEOTIDE SEQUENCE [LARGE SCALE GENOMIC DNA]</scope>
    <source>
        <strain evidence="5">IR12</strain>
    </source>
</reference>
<dbReference type="PANTHER" id="PTHR48108:SF26">
    <property type="entry name" value="CBS DOMAIN-CONTAINING PROTEIN DDB_G0289609"/>
    <property type="match status" value="1"/>
</dbReference>
<dbReference type="PROSITE" id="PS51371">
    <property type="entry name" value="CBS"/>
    <property type="match status" value="2"/>
</dbReference>
<accession>A0A944HDG5</accession>
<evidence type="ECO:0000256" key="2">
    <source>
        <dbReference type="PROSITE-ProRule" id="PRU00703"/>
    </source>
</evidence>
<dbReference type="Gene3D" id="3.10.580.10">
    <property type="entry name" value="CBS-domain"/>
    <property type="match status" value="1"/>
</dbReference>
<dbReference type="SUPFAM" id="SSF54631">
    <property type="entry name" value="CBS-domain pair"/>
    <property type="match status" value="1"/>
</dbReference>
<organism evidence="4 5">
    <name type="scientific">Denitromonas iodatirespirans</name>
    <dbReference type="NCBI Taxonomy" id="2795389"/>
    <lineage>
        <taxon>Bacteria</taxon>
        <taxon>Pseudomonadati</taxon>
        <taxon>Pseudomonadota</taxon>
        <taxon>Betaproteobacteria</taxon>
        <taxon>Rhodocyclales</taxon>
        <taxon>Zoogloeaceae</taxon>
        <taxon>Denitromonas</taxon>
    </lineage>
</organism>
<dbReference type="Proteomes" id="UP000694660">
    <property type="component" value="Unassembled WGS sequence"/>
</dbReference>
<keyword evidence="2" id="KW-0129">CBS domain</keyword>
<dbReference type="InterPro" id="IPR000644">
    <property type="entry name" value="CBS_dom"/>
</dbReference>
<comment type="caution">
    <text evidence="4">The sequence shown here is derived from an EMBL/GenBank/DDBJ whole genome shotgun (WGS) entry which is preliminary data.</text>
</comment>
<evidence type="ECO:0000259" key="3">
    <source>
        <dbReference type="PROSITE" id="PS51371"/>
    </source>
</evidence>
<dbReference type="InterPro" id="IPR051462">
    <property type="entry name" value="CBS_domain-containing"/>
</dbReference>
<dbReference type="PANTHER" id="PTHR48108">
    <property type="entry name" value="CBS DOMAIN-CONTAINING PROTEIN CBSX2, CHLOROPLASTIC"/>
    <property type="match status" value="1"/>
</dbReference>
<dbReference type="InterPro" id="IPR046342">
    <property type="entry name" value="CBS_dom_sf"/>
</dbReference>
<evidence type="ECO:0000256" key="1">
    <source>
        <dbReference type="ARBA" id="ARBA00022737"/>
    </source>
</evidence>
<sequence length="144" mass="15532">MPNRSVSTLIHDRFFIAAPLDLDVLSAATLMRQHALGAVLVVDDGRLIGICTERDIVFDVVANGLDPAATPVSAVMTRNPVAVGPDMPFGHALHLMFEGGFRHVPVVGLHGEVLGVVSARDALELDMIRFKRDLATREAITEIL</sequence>